<dbReference type="SMART" id="SM00471">
    <property type="entry name" value="HDc"/>
    <property type="match status" value="1"/>
</dbReference>
<sequence>MRLLPISQCQPGMRLGRHIYNEQGAVLLAENVELTQSLLERLKTYGIDYLYIQDALTEDIVPDDLVSEETKLRLFTEIRSTFRKLMNEPGRRTLANYQHFGKSFRQQMDHVIDDLSRHKDAMIMLGDIQIKDHYLYQHSLNVCLYTTMLGMSHGYERDELMTLGLGALLHDIGKTQISEEILSKPSKLTEPEWSEMEKHTVYGYQMLKNEANIPLLSAHCAFQHHERINGSGYPRGIKDEEIHPYAKWIAMVDSYDAMTTQRVYRKAMLPHEALEVIMGGAGTLYDTDMLNLFRDKVAIYPLGVTVALNTGEIAVVVDLNASAPQRPVVRVIKNEARELIASPYEIDLSKKLTIMITEVHPL</sequence>
<dbReference type="Pfam" id="PF13487">
    <property type="entry name" value="HD_5"/>
    <property type="match status" value="1"/>
</dbReference>
<dbReference type="Proteomes" id="UP001527202">
    <property type="component" value="Unassembled WGS sequence"/>
</dbReference>
<protein>
    <submittedName>
        <fullName evidence="2">HD-GYP domain-containing protein</fullName>
    </submittedName>
</protein>
<evidence type="ECO:0000259" key="1">
    <source>
        <dbReference type="PROSITE" id="PS51832"/>
    </source>
</evidence>
<dbReference type="EMBL" id="JAMDMJ010000039">
    <property type="protein sequence ID" value="MCY9599073.1"/>
    <property type="molecule type" value="Genomic_DNA"/>
</dbReference>
<gene>
    <name evidence="2" type="ORF">M5X16_25270</name>
</gene>
<dbReference type="GeneID" id="95374828"/>
<dbReference type="RefSeq" id="WP_042229019.1">
    <property type="nucleotide sequence ID" value="NZ_CP026520.1"/>
</dbReference>
<dbReference type="InterPro" id="IPR037522">
    <property type="entry name" value="HD_GYP_dom"/>
</dbReference>
<name>A0ABT4FKM5_9BACL</name>
<evidence type="ECO:0000313" key="3">
    <source>
        <dbReference type="Proteomes" id="UP001527202"/>
    </source>
</evidence>
<evidence type="ECO:0000313" key="2">
    <source>
        <dbReference type="EMBL" id="MCY9599073.1"/>
    </source>
</evidence>
<dbReference type="Gene3D" id="1.10.3210.10">
    <property type="entry name" value="Hypothetical protein af1432"/>
    <property type="match status" value="1"/>
</dbReference>
<reference evidence="2 3" key="1">
    <citation type="submission" date="2022-05" db="EMBL/GenBank/DDBJ databases">
        <title>Genome Sequencing of Bee-Associated Microbes.</title>
        <authorList>
            <person name="Dunlap C."/>
        </authorList>
    </citation>
    <scope>NUCLEOTIDE SEQUENCE [LARGE SCALE GENOMIC DNA]</scope>
    <source>
        <strain evidence="2 3">NRRL B-23120</strain>
    </source>
</reference>
<feature type="domain" description="HD-GYP" evidence="1">
    <location>
        <begin position="113"/>
        <end position="309"/>
    </location>
</feature>
<organism evidence="2 3">
    <name type="scientific">Paenibacillus chitinolyticus</name>
    <dbReference type="NCBI Taxonomy" id="79263"/>
    <lineage>
        <taxon>Bacteria</taxon>
        <taxon>Bacillati</taxon>
        <taxon>Bacillota</taxon>
        <taxon>Bacilli</taxon>
        <taxon>Bacillales</taxon>
        <taxon>Paenibacillaceae</taxon>
        <taxon>Paenibacillus</taxon>
    </lineage>
</organism>
<dbReference type="PANTHER" id="PTHR43155:SF2">
    <property type="entry name" value="CYCLIC DI-GMP PHOSPHODIESTERASE PA4108"/>
    <property type="match status" value="1"/>
</dbReference>
<accession>A0ABT4FKM5</accession>
<dbReference type="CDD" id="cd00077">
    <property type="entry name" value="HDc"/>
    <property type="match status" value="1"/>
</dbReference>
<keyword evidence="3" id="KW-1185">Reference proteome</keyword>
<dbReference type="PROSITE" id="PS51832">
    <property type="entry name" value="HD_GYP"/>
    <property type="match status" value="1"/>
</dbReference>
<proteinExistence type="predicted"/>
<dbReference type="SUPFAM" id="SSF109604">
    <property type="entry name" value="HD-domain/PDEase-like"/>
    <property type="match status" value="1"/>
</dbReference>
<dbReference type="InterPro" id="IPR003607">
    <property type="entry name" value="HD/PDEase_dom"/>
</dbReference>
<comment type="caution">
    <text evidence="2">The sequence shown here is derived from an EMBL/GenBank/DDBJ whole genome shotgun (WGS) entry which is preliminary data.</text>
</comment>
<dbReference type="PANTHER" id="PTHR43155">
    <property type="entry name" value="CYCLIC DI-GMP PHOSPHODIESTERASE PA4108-RELATED"/>
    <property type="match status" value="1"/>
</dbReference>